<sequence>MSSKTTPSRSPELGDDSEDDGLPDDVSIKYDGVLDHAPAVSNGTYLDGINDGLEPLDEYREGGYHPVHLGDTLGALGRYRVLHKLGHGGFGTVWLCRDTRDAGYVAVKVMVGDHLAPETSPDLTLMQLDRSAPGAEHIAIPQDSFTVKGPNGSHQCIVLPVLGPCVSPRLWLRMKNDPGPVLRRMAQQTAQAMQFLHGHGICHGDFRPSNILVKPADLNKLPENELLALLGQPEKASVRTESGADLPASSPQYLIHAADLSRLGDEYLTDNICVIDFGESFPLSSPPADLGMPENYLPPEVLLDVENPIGPACDLWALGCTVFEIRQQIPLFYMIFDTDELLAEMVRFFGMLPQGWWDQWEAREDYFDQKGAWLRGEDDGEIKEEWSLEVALSKPLEVVDPGRDGGVIQRALITPEAEQKLMADLLYKLFRYEPEKRLRAEDVVAHAWFQM</sequence>
<dbReference type="AlphaFoldDB" id="A0A167SDT8"/>
<keyword evidence="19" id="KW-1185">Reference proteome</keyword>
<dbReference type="EC" id="2.7.11.1" evidence="3"/>
<dbReference type="GO" id="GO:0004674">
    <property type="term" value="F:protein serine/threonine kinase activity"/>
    <property type="evidence" value="ECO:0007669"/>
    <property type="project" value="UniProtKB-KW"/>
</dbReference>
<evidence type="ECO:0000256" key="12">
    <source>
        <dbReference type="ARBA" id="ARBA00033194"/>
    </source>
</evidence>
<feature type="binding site" evidence="15">
    <location>
        <position position="108"/>
    </location>
    <ligand>
        <name>ATP</name>
        <dbReference type="ChEBI" id="CHEBI:30616"/>
    </ligand>
</feature>
<evidence type="ECO:0000256" key="6">
    <source>
        <dbReference type="ARBA" id="ARBA00022527"/>
    </source>
</evidence>
<evidence type="ECO:0000256" key="5">
    <source>
        <dbReference type="ARBA" id="ARBA00019973"/>
    </source>
</evidence>
<evidence type="ECO:0000256" key="14">
    <source>
        <dbReference type="ARBA" id="ARBA00048679"/>
    </source>
</evidence>
<comment type="caution">
    <text evidence="18">The sequence shown here is derived from an EMBL/GenBank/DDBJ whole genome shotgun (WGS) entry which is preliminary data.</text>
</comment>
<feature type="region of interest" description="Disordered" evidence="16">
    <location>
        <begin position="1"/>
        <end position="28"/>
    </location>
</feature>
<dbReference type="PROSITE" id="PS00107">
    <property type="entry name" value="PROTEIN_KINASE_ATP"/>
    <property type="match status" value="1"/>
</dbReference>
<name>A0A167SDT8_9HYPO</name>
<dbReference type="InterPro" id="IPR017441">
    <property type="entry name" value="Protein_kinase_ATP_BS"/>
</dbReference>
<dbReference type="Pfam" id="PF00069">
    <property type="entry name" value="Pkinase"/>
    <property type="match status" value="2"/>
</dbReference>
<dbReference type="Gene3D" id="3.30.200.20">
    <property type="entry name" value="Phosphorylase Kinase, domain 1"/>
    <property type="match status" value="1"/>
</dbReference>
<dbReference type="GO" id="GO:0005634">
    <property type="term" value="C:nucleus"/>
    <property type="evidence" value="ECO:0007669"/>
    <property type="project" value="TreeGrafter"/>
</dbReference>
<evidence type="ECO:0000256" key="11">
    <source>
        <dbReference type="ARBA" id="ARBA00030980"/>
    </source>
</evidence>
<feature type="compositionally biased region" description="Acidic residues" evidence="16">
    <location>
        <begin position="13"/>
        <end position="23"/>
    </location>
</feature>
<evidence type="ECO:0000313" key="18">
    <source>
        <dbReference type="EMBL" id="OAA59531.1"/>
    </source>
</evidence>
<accession>A0A167SDT8</accession>
<dbReference type="Gene3D" id="1.10.510.10">
    <property type="entry name" value="Transferase(Phosphotransferase) domain 1"/>
    <property type="match status" value="1"/>
</dbReference>
<comment type="catalytic activity">
    <reaction evidence="13">
        <text>L-threonyl-[protein] + ATP = O-phospho-L-threonyl-[protein] + ADP + H(+)</text>
        <dbReference type="Rhea" id="RHEA:46608"/>
        <dbReference type="Rhea" id="RHEA-COMP:11060"/>
        <dbReference type="Rhea" id="RHEA-COMP:11605"/>
        <dbReference type="ChEBI" id="CHEBI:15378"/>
        <dbReference type="ChEBI" id="CHEBI:30013"/>
        <dbReference type="ChEBI" id="CHEBI:30616"/>
        <dbReference type="ChEBI" id="CHEBI:61977"/>
        <dbReference type="ChEBI" id="CHEBI:456216"/>
        <dbReference type="EC" id="2.7.11.1"/>
    </reaction>
</comment>
<reference evidence="18 19" key="1">
    <citation type="journal article" date="2016" name="Genome Biol. Evol.">
        <title>Divergent and convergent evolution of fungal pathogenicity.</title>
        <authorList>
            <person name="Shang Y."/>
            <person name="Xiao G."/>
            <person name="Zheng P."/>
            <person name="Cen K."/>
            <person name="Zhan S."/>
            <person name="Wang C."/>
        </authorList>
    </citation>
    <scope>NUCLEOTIDE SEQUENCE [LARGE SCALE GENOMIC DNA]</scope>
    <source>
        <strain evidence="18 19">RCEF 264</strain>
    </source>
</reference>
<dbReference type="PANTHER" id="PTHR45646:SF11">
    <property type="entry name" value="SERINE_THREONINE-PROTEIN KINASE DOA"/>
    <property type="match status" value="1"/>
</dbReference>
<evidence type="ECO:0000256" key="9">
    <source>
        <dbReference type="ARBA" id="ARBA00022777"/>
    </source>
</evidence>
<evidence type="ECO:0000256" key="16">
    <source>
        <dbReference type="SAM" id="MobiDB-lite"/>
    </source>
</evidence>
<evidence type="ECO:0000313" key="19">
    <source>
        <dbReference type="Proteomes" id="UP000076874"/>
    </source>
</evidence>
<comment type="function">
    <text evidence="1">Component of the EKC/KEOPS complex that is required for the formation of a threonylcarbamoyl group on adenosine at position 37 (t(6)A37) in tRNAs that read codons beginning with adenine. The complex is probably involved in the transfer of the threonylcarbamoyl moiety of threonylcarbamoyl-AMP (TC-AMP) to the N6 group of A37. BUD32 has ATPase activity in the context of the EKC/KEOPS complex and likely plays a supporting role to the catalytic subunit KAE1. The EKC/KEOPS complex also promotes both telomere uncapping and telomere elongation. The complex is required for efficient recruitment of transcriptional coactivators.</text>
</comment>
<dbReference type="InterPro" id="IPR000719">
    <property type="entry name" value="Prot_kinase_dom"/>
</dbReference>
<protein>
    <recommendedName>
        <fullName evidence="5">EKC/KEOPS complex subunit BUD32</fullName>
        <ecNumber evidence="3">2.7.11.1</ecNumber>
    </recommendedName>
    <alternativeName>
        <fullName evidence="11 12">Atypical Serine/threonine protein kinase BUD32</fullName>
    </alternativeName>
    <alternativeName>
        <fullName evidence="4">EKC/KEOPS complex subunit bud32</fullName>
    </alternativeName>
</protein>
<evidence type="ECO:0000256" key="13">
    <source>
        <dbReference type="ARBA" id="ARBA00047899"/>
    </source>
</evidence>
<dbReference type="SUPFAM" id="SSF56112">
    <property type="entry name" value="Protein kinase-like (PK-like)"/>
    <property type="match status" value="1"/>
</dbReference>
<dbReference type="PANTHER" id="PTHR45646">
    <property type="entry name" value="SERINE/THREONINE-PROTEIN KINASE DOA-RELATED"/>
    <property type="match status" value="1"/>
</dbReference>
<dbReference type="GO" id="GO:0005524">
    <property type="term" value="F:ATP binding"/>
    <property type="evidence" value="ECO:0007669"/>
    <property type="project" value="UniProtKB-UniRule"/>
</dbReference>
<dbReference type="OrthoDB" id="5979581at2759"/>
<dbReference type="InterPro" id="IPR051175">
    <property type="entry name" value="CLK_kinases"/>
</dbReference>
<evidence type="ECO:0000256" key="1">
    <source>
        <dbReference type="ARBA" id="ARBA00003747"/>
    </source>
</evidence>
<evidence type="ECO:0000256" key="3">
    <source>
        <dbReference type="ARBA" id="ARBA00012513"/>
    </source>
</evidence>
<comment type="subunit">
    <text evidence="2">Component of the EKC/KEOPS complex composed of at least BUD32, CGI121, GON7, KAE1 and PCC1; the whole complex dimerizes.</text>
</comment>
<keyword evidence="10 15" id="KW-0067">ATP-binding</keyword>
<evidence type="ECO:0000256" key="8">
    <source>
        <dbReference type="ARBA" id="ARBA00022741"/>
    </source>
</evidence>
<dbReference type="PROSITE" id="PS00109">
    <property type="entry name" value="PROTEIN_KINASE_TYR"/>
    <property type="match status" value="1"/>
</dbReference>
<dbReference type="GO" id="GO:0043484">
    <property type="term" value="P:regulation of RNA splicing"/>
    <property type="evidence" value="ECO:0007669"/>
    <property type="project" value="TreeGrafter"/>
</dbReference>
<dbReference type="PROSITE" id="PS50011">
    <property type="entry name" value="PROTEIN_KINASE_DOM"/>
    <property type="match status" value="1"/>
</dbReference>
<dbReference type="EMBL" id="AZHD01000010">
    <property type="protein sequence ID" value="OAA59531.1"/>
    <property type="molecule type" value="Genomic_DNA"/>
</dbReference>
<comment type="catalytic activity">
    <reaction evidence="14">
        <text>L-seryl-[protein] + ATP = O-phospho-L-seryl-[protein] + ADP + H(+)</text>
        <dbReference type="Rhea" id="RHEA:17989"/>
        <dbReference type="Rhea" id="RHEA-COMP:9863"/>
        <dbReference type="Rhea" id="RHEA-COMP:11604"/>
        <dbReference type="ChEBI" id="CHEBI:15378"/>
        <dbReference type="ChEBI" id="CHEBI:29999"/>
        <dbReference type="ChEBI" id="CHEBI:30616"/>
        <dbReference type="ChEBI" id="CHEBI:83421"/>
        <dbReference type="ChEBI" id="CHEBI:456216"/>
        <dbReference type="EC" id="2.7.11.1"/>
    </reaction>
</comment>
<feature type="domain" description="Protein kinase" evidence="17">
    <location>
        <begin position="79"/>
        <end position="449"/>
    </location>
</feature>
<dbReference type="Proteomes" id="UP000076874">
    <property type="component" value="Unassembled WGS sequence"/>
</dbReference>
<keyword evidence="6" id="KW-0723">Serine/threonine-protein kinase</keyword>
<organism evidence="18 19">
    <name type="scientific">Niveomyces insectorum RCEF 264</name>
    <dbReference type="NCBI Taxonomy" id="1081102"/>
    <lineage>
        <taxon>Eukaryota</taxon>
        <taxon>Fungi</taxon>
        <taxon>Dikarya</taxon>
        <taxon>Ascomycota</taxon>
        <taxon>Pezizomycotina</taxon>
        <taxon>Sordariomycetes</taxon>
        <taxon>Hypocreomycetidae</taxon>
        <taxon>Hypocreales</taxon>
        <taxon>Cordycipitaceae</taxon>
        <taxon>Niveomyces</taxon>
    </lineage>
</organism>
<keyword evidence="8 15" id="KW-0547">Nucleotide-binding</keyword>
<dbReference type="InterPro" id="IPR011009">
    <property type="entry name" value="Kinase-like_dom_sf"/>
</dbReference>
<gene>
    <name evidence="18" type="ORF">SPI_05729</name>
</gene>
<dbReference type="STRING" id="1081102.A0A167SDT8"/>
<dbReference type="InterPro" id="IPR008266">
    <property type="entry name" value="Tyr_kinase_AS"/>
</dbReference>
<keyword evidence="7" id="KW-0808">Transferase</keyword>
<evidence type="ECO:0000256" key="4">
    <source>
        <dbReference type="ARBA" id="ARBA00013948"/>
    </source>
</evidence>
<evidence type="ECO:0000256" key="2">
    <source>
        <dbReference type="ARBA" id="ARBA00011534"/>
    </source>
</evidence>
<proteinExistence type="predicted"/>
<evidence type="ECO:0000256" key="7">
    <source>
        <dbReference type="ARBA" id="ARBA00022679"/>
    </source>
</evidence>
<evidence type="ECO:0000256" key="10">
    <source>
        <dbReference type="ARBA" id="ARBA00022840"/>
    </source>
</evidence>
<evidence type="ECO:0000256" key="15">
    <source>
        <dbReference type="PROSITE-ProRule" id="PRU10141"/>
    </source>
</evidence>
<evidence type="ECO:0000259" key="17">
    <source>
        <dbReference type="PROSITE" id="PS50011"/>
    </source>
</evidence>
<keyword evidence="9 18" id="KW-0418">Kinase</keyword>